<organism evidence="1 2">
    <name type="scientific">Pseudomonas cuatrocienegasensis</name>
    <dbReference type="NCBI Taxonomy" id="543360"/>
    <lineage>
        <taxon>Bacteria</taxon>
        <taxon>Pseudomonadati</taxon>
        <taxon>Pseudomonadota</taxon>
        <taxon>Gammaproteobacteria</taxon>
        <taxon>Pseudomonadales</taxon>
        <taxon>Pseudomonadaceae</taxon>
        <taxon>Pseudomonas</taxon>
    </lineage>
</organism>
<reference evidence="1 2" key="1">
    <citation type="submission" date="2016-10" db="EMBL/GenBank/DDBJ databases">
        <authorList>
            <person name="Varghese N."/>
            <person name="Submissions S."/>
        </authorList>
    </citation>
    <scope>NUCLEOTIDE SEQUENCE [LARGE SCALE GENOMIC DNA]</scope>
    <source>
        <strain evidence="1 2">CIP 109853</strain>
    </source>
</reference>
<proteinExistence type="predicted"/>
<evidence type="ECO:0000313" key="1">
    <source>
        <dbReference type="EMBL" id="SEQ59783.1"/>
    </source>
</evidence>
<evidence type="ECO:0000313" key="2">
    <source>
        <dbReference type="Proteomes" id="UP000198512"/>
    </source>
</evidence>
<dbReference type="Gene3D" id="2.30.30.830">
    <property type="match status" value="1"/>
</dbReference>
<dbReference type="EMBL" id="FOFP01000007">
    <property type="protein sequence ID" value="SEQ59783.1"/>
    <property type="molecule type" value="Genomic_DNA"/>
</dbReference>
<keyword evidence="2" id="KW-1185">Reference proteome</keyword>
<sequence>MNDVRPLITVGLVTLAAWLAAQCLLTLWHGPALAPLPLAQAPQSLDLLSAHWQRSPPPATGQIPLTRLELTWVGGMRAEPLAATVVVLSYQQRQQTLTQGQRLAPGIVLQRIDEQGLIFDNNGRLERLPWPADRPLQGLKHHG</sequence>
<name>A0ABY1BDL0_9PSED</name>
<dbReference type="RefSeq" id="WP_069520103.1">
    <property type="nucleotide sequence ID" value="NZ_FOFP01000007.1"/>
</dbReference>
<dbReference type="Proteomes" id="UP000198512">
    <property type="component" value="Unassembled WGS sequence"/>
</dbReference>
<comment type="caution">
    <text evidence="1">The sequence shown here is derived from an EMBL/GenBank/DDBJ whole genome shotgun (WGS) entry which is preliminary data.</text>
</comment>
<protein>
    <submittedName>
        <fullName evidence="1">General secretion pathway protein C</fullName>
    </submittedName>
</protein>
<accession>A0ABY1BDL0</accession>
<gene>
    <name evidence="1" type="ORF">SAMN05216600_107188</name>
</gene>